<organism evidence="1 2">
    <name type="scientific">Methylomonas rivi</name>
    <dbReference type="NCBI Taxonomy" id="2952226"/>
    <lineage>
        <taxon>Bacteria</taxon>
        <taxon>Pseudomonadati</taxon>
        <taxon>Pseudomonadota</taxon>
        <taxon>Gammaproteobacteria</taxon>
        <taxon>Methylococcales</taxon>
        <taxon>Methylococcaceae</taxon>
        <taxon>Methylomonas</taxon>
    </lineage>
</organism>
<dbReference type="InterPro" id="IPR025500">
    <property type="entry name" value="DUF4390"/>
</dbReference>
<name>A0ABT1U232_9GAMM</name>
<dbReference type="EMBL" id="JANIBK010000012">
    <property type="protein sequence ID" value="MCQ8127638.1"/>
    <property type="molecule type" value="Genomic_DNA"/>
</dbReference>
<accession>A0ABT1U232</accession>
<dbReference type="Proteomes" id="UP001524586">
    <property type="component" value="Unassembled WGS sequence"/>
</dbReference>
<protein>
    <submittedName>
        <fullName evidence="1">DUF4390 domain-containing protein</fullName>
    </submittedName>
</protein>
<gene>
    <name evidence="1" type="ORF">NP596_04120</name>
</gene>
<evidence type="ECO:0000313" key="2">
    <source>
        <dbReference type="Proteomes" id="UP001524586"/>
    </source>
</evidence>
<keyword evidence="2" id="KW-1185">Reference proteome</keyword>
<reference evidence="1 2" key="1">
    <citation type="submission" date="2022-07" db="EMBL/GenBank/DDBJ databases">
        <title>Methylomonas rivi sp. nov., Methylomonas rosea sp. nov., Methylomonas aureus sp. nov. and Methylomonas subterranea sp. nov., four novel methanotrophs isolated from a freshwater creek and the deep terrestrial subsurface.</title>
        <authorList>
            <person name="Abin C."/>
            <person name="Sankaranarayanan K."/>
            <person name="Garner C."/>
            <person name="Sindelar R."/>
            <person name="Kotary K."/>
            <person name="Garner R."/>
            <person name="Barclay S."/>
            <person name="Lawson P."/>
            <person name="Krumholz L."/>
        </authorList>
    </citation>
    <scope>NUCLEOTIDE SEQUENCE [LARGE SCALE GENOMIC DNA]</scope>
    <source>
        <strain evidence="1 2">WSC-6</strain>
    </source>
</reference>
<dbReference type="Pfam" id="PF14334">
    <property type="entry name" value="DUF4390"/>
    <property type="match status" value="1"/>
</dbReference>
<sequence>MPSLAKPFSIGLILCLSLWPFLTAADPYTAIIRQAGLIETGPNNLQIQARIDYRLSPTAKEALHKGVPLTWIVAIQIRKAGRILDTTLYSQERPYRIRFHALLNQYEVATRDNEGEMFLTLNAALNFMSNLHDSQPLAADLIQPGQRYYLAVKCRFDRESLPVPLRPFAYLDTQWFLSSDWTLWPIQK</sequence>
<proteinExistence type="predicted"/>
<comment type="caution">
    <text evidence="1">The sequence shown here is derived from an EMBL/GenBank/DDBJ whole genome shotgun (WGS) entry which is preliminary data.</text>
</comment>
<dbReference type="RefSeq" id="WP_256613973.1">
    <property type="nucleotide sequence ID" value="NZ_JANIBK010000012.1"/>
</dbReference>
<evidence type="ECO:0000313" key="1">
    <source>
        <dbReference type="EMBL" id="MCQ8127638.1"/>
    </source>
</evidence>